<dbReference type="Pfam" id="PF02485">
    <property type="entry name" value="Branch"/>
    <property type="match status" value="1"/>
</dbReference>
<comment type="subcellular location">
    <subcellularLocation>
        <location evidence="1">Membrane</location>
        <topology evidence="1">Single-pass type II membrane protein</topology>
    </subcellularLocation>
</comment>
<dbReference type="GO" id="GO:0016020">
    <property type="term" value="C:membrane"/>
    <property type="evidence" value="ECO:0007669"/>
    <property type="project" value="UniProtKB-SubCell"/>
</dbReference>
<keyword evidence="4 6" id="KW-0472">Membrane</keyword>
<dbReference type="GeneID" id="9801677"/>
<dbReference type="GO" id="GO:0016757">
    <property type="term" value="F:glycosyltransferase activity"/>
    <property type="evidence" value="ECO:0007669"/>
    <property type="project" value="UniProtKB-KW"/>
</dbReference>
<comment type="caution">
    <text evidence="7">The sequence shown here is derived from an EMBL/GenBank/DDBJ whole genome shotgun (WGS) entry which is preliminary data.</text>
</comment>
<dbReference type="PANTHER" id="PTHR46671">
    <property type="entry name" value="PROTEIN CBG11221"/>
    <property type="match status" value="1"/>
</dbReference>
<sequence>MNAKIKLPLKICCPIFVVLVLILSVFLLVRFSFPKNEFELSDSQKVEIYERMIASLREENSDYCGESMNYCKRPETRHIQCGEVLKRDKTYLSSIIEDNRIPLIRNPSLNMSCPEISKRIRPKYNMSSLKLGGVAFARNVFTDYELIEKQVQMTWHPDNRYCFVVDKNAKDDFKRRIEQLVGCFEDQMVMPVTLFMDSAGHNQNLAHTKCMKALLQYPNWGYAMLLQNHDFITKTVYELDRIFDLMGGVIDVKTGGVIWERDMKHLKWDPKSLKLFRNESAVPEDVLKTSLTFACGSVQASLSRETVRWLIETADLTRFIDQQNQIVFGGDEQMISTFQINSQLGIPGHFTKDCLEQGVSVEQVTRLVHWSSTGHANCVTKISRHGVCLFGIEDLIPMAELPHLSFNKVYPKFDWSIIDCAAELVFNRTFLGQDNQHFDEDYYSNLVTVQYHKNHKKPGYKLNCISNQKPRRYEDYIGS</sequence>
<evidence type="ECO:0008006" key="9">
    <source>
        <dbReference type="Google" id="ProtNLM"/>
    </source>
</evidence>
<keyword evidence="2" id="KW-0328">Glycosyltransferase</keyword>
<evidence type="ECO:0000256" key="1">
    <source>
        <dbReference type="ARBA" id="ARBA00004606"/>
    </source>
</evidence>
<name>A0A6A5GDJ5_CAERE</name>
<organism evidence="7 8">
    <name type="scientific">Caenorhabditis remanei</name>
    <name type="common">Caenorhabditis vulgaris</name>
    <dbReference type="NCBI Taxonomy" id="31234"/>
    <lineage>
        <taxon>Eukaryota</taxon>
        <taxon>Metazoa</taxon>
        <taxon>Ecdysozoa</taxon>
        <taxon>Nematoda</taxon>
        <taxon>Chromadorea</taxon>
        <taxon>Rhabditida</taxon>
        <taxon>Rhabditina</taxon>
        <taxon>Rhabditomorpha</taxon>
        <taxon>Rhabditoidea</taxon>
        <taxon>Rhabditidae</taxon>
        <taxon>Peloderinae</taxon>
        <taxon>Caenorhabditis</taxon>
    </lineage>
</organism>
<dbReference type="CTD" id="9801677"/>
<feature type="transmembrane region" description="Helical" evidence="6">
    <location>
        <begin position="12"/>
        <end position="33"/>
    </location>
</feature>
<protein>
    <recommendedName>
        <fullName evidence="9">Core-2/I-Branching enzyme</fullName>
    </recommendedName>
</protein>
<evidence type="ECO:0000256" key="5">
    <source>
        <dbReference type="ARBA" id="ARBA00023180"/>
    </source>
</evidence>
<keyword evidence="3" id="KW-0808">Transferase</keyword>
<evidence type="ECO:0000256" key="2">
    <source>
        <dbReference type="ARBA" id="ARBA00022676"/>
    </source>
</evidence>
<evidence type="ECO:0000313" key="7">
    <source>
        <dbReference type="EMBL" id="KAF1753188.1"/>
    </source>
</evidence>
<keyword evidence="6" id="KW-1133">Transmembrane helix</keyword>
<evidence type="ECO:0000256" key="6">
    <source>
        <dbReference type="SAM" id="Phobius"/>
    </source>
</evidence>
<dbReference type="PANTHER" id="PTHR46671:SF1">
    <property type="entry name" value="CORE-2_I-BRANCHING ENZYME-RELATED"/>
    <property type="match status" value="1"/>
</dbReference>
<reference evidence="7 8" key="1">
    <citation type="submission" date="2019-12" db="EMBL/GenBank/DDBJ databases">
        <title>Chromosome-level assembly of the Caenorhabditis remanei genome.</title>
        <authorList>
            <person name="Teterina A.A."/>
            <person name="Willis J.H."/>
            <person name="Phillips P.C."/>
        </authorList>
    </citation>
    <scope>NUCLEOTIDE SEQUENCE [LARGE SCALE GENOMIC DNA]</scope>
    <source>
        <strain evidence="7 8">PX506</strain>
        <tissue evidence="7">Whole organism</tissue>
    </source>
</reference>
<gene>
    <name evidence="7" type="ORF">GCK72_019744</name>
</gene>
<accession>A0A6A5GDJ5</accession>
<proteinExistence type="predicted"/>
<dbReference type="EMBL" id="WUAV01000005">
    <property type="protein sequence ID" value="KAF1753188.1"/>
    <property type="molecule type" value="Genomic_DNA"/>
</dbReference>
<evidence type="ECO:0000313" key="8">
    <source>
        <dbReference type="Proteomes" id="UP000483820"/>
    </source>
</evidence>
<evidence type="ECO:0000256" key="3">
    <source>
        <dbReference type="ARBA" id="ARBA00022679"/>
    </source>
</evidence>
<keyword evidence="5" id="KW-0325">Glycoprotein</keyword>
<dbReference type="RefSeq" id="XP_053582111.1">
    <property type="nucleotide sequence ID" value="XM_053733198.1"/>
</dbReference>
<dbReference type="KEGG" id="crq:GCK72_019744"/>
<dbReference type="Proteomes" id="UP000483820">
    <property type="component" value="Chromosome V"/>
</dbReference>
<keyword evidence="6" id="KW-0812">Transmembrane</keyword>
<dbReference type="InterPro" id="IPR003406">
    <property type="entry name" value="Glyco_trans_14"/>
</dbReference>
<dbReference type="AlphaFoldDB" id="A0A6A5GDJ5"/>
<evidence type="ECO:0000256" key="4">
    <source>
        <dbReference type="ARBA" id="ARBA00023136"/>
    </source>
</evidence>